<protein>
    <submittedName>
        <fullName evidence="3">LAP2A protein</fullName>
    </submittedName>
</protein>
<evidence type="ECO:0000256" key="1">
    <source>
        <dbReference type="SAM" id="MobiDB-lite"/>
    </source>
</evidence>
<evidence type="ECO:0000313" key="4">
    <source>
        <dbReference type="Proteomes" id="UP000524187"/>
    </source>
</evidence>
<feature type="compositionally biased region" description="Low complexity" evidence="1">
    <location>
        <begin position="89"/>
        <end position="101"/>
    </location>
</feature>
<reference evidence="3 4" key="1">
    <citation type="submission" date="2019-09" db="EMBL/GenBank/DDBJ databases">
        <title>Bird 10,000 Genomes (B10K) Project - Family phase.</title>
        <authorList>
            <person name="Zhang G."/>
        </authorList>
    </citation>
    <scope>NUCLEOTIDE SEQUENCE [LARGE SCALE GENOMIC DNA]</scope>
    <source>
        <strain evidence="3">B10K-LSUMZ-50683</strain>
        <tissue evidence="3">Muscle</tissue>
    </source>
</reference>
<feature type="non-terminal residue" evidence="3">
    <location>
        <position position="442"/>
    </location>
</feature>
<comment type="caution">
    <text evidence="3">The sequence shown here is derived from an EMBL/GenBank/DDBJ whole genome shotgun (WGS) entry which is preliminary data.</text>
</comment>
<accession>A0A7K8NU45</accession>
<dbReference type="AlphaFoldDB" id="A0A7K8NU45"/>
<dbReference type="EMBL" id="VWPT01000374">
    <property type="protein sequence ID" value="NXE56862.1"/>
    <property type="molecule type" value="Genomic_DNA"/>
</dbReference>
<dbReference type="Gene3D" id="1.10.287.3160">
    <property type="match status" value="1"/>
</dbReference>
<gene>
    <name evidence="3" type="primary">Tmpo_2</name>
    <name evidence="3" type="ORF">CASCAS_R15070</name>
</gene>
<feature type="compositionally biased region" description="Pro residues" evidence="1">
    <location>
        <begin position="64"/>
        <end position="88"/>
    </location>
</feature>
<sequence>MLSDLARSILLIAEAASRAGEPPPELATHPLVSPSTAGMLSEARIAPGPPEPALSPNKAAASVPTPPLPAVPAQLPSPPCEAAPPCPSSPSVSRDSSSWKPDVALRDDDSCCDSSGGDDVVDLGRCFTAEDHQDNTSTSENPSFPQFLKRLAKLVGFHLIPFQESTGSLIDQYLDEKPSCDRVAMPLHPILDKLVKKVWQTPHTIPPVAKEIERKYVLLEDAAGYVSQPAHESTVVEAAMAREKTGGERGAAPQHPELRRLDSFGQRVYQSAAAALRVVDYQIYMARGQVELWKKVSALAQPLPRDQQRELQHVLLEGMDLARHQVRAAFDAGDTVARAAASAVAARRSAWLRASGFHEEVQTKLENLPYTGENLFGEQVEATLQRAKERQATLRFLRSLYCPSAPRGGGGKGKAPLHKPAFTSTVGFKGVRCPSGKDAPPQ</sequence>
<feature type="region of interest" description="Disordered" evidence="1">
    <location>
        <begin position="16"/>
        <end position="115"/>
    </location>
</feature>
<feature type="domain" description="Lamina-associated polypeptide 2 alpha C-terminal" evidence="2">
    <location>
        <begin position="180"/>
        <end position="385"/>
    </location>
</feature>
<dbReference type="InterPro" id="IPR021623">
    <property type="entry name" value="LAP2alpha_C"/>
</dbReference>
<evidence type="ECO:0000259" key="2">
    <source>
        <dbReference type="Pfam" id="PF11560"/>
    </source>
</evidence>
<organism evidence="3 4">
    <name type="scientific">Casuarius casuarius</name>
    <name type="common">Southern cassowary</name>
    <name type="synonym">Struthio casuarius</name>
    <dbReference type="NCBI Taxonomy" id="8787"/>
    <lineage>
        <taxon>Eukaryota</taxon>
        <taxon>Metazoa</taxon>
        <taxon>Chordata</taxon>
        <taxon>Craniata</taxon>
        <taxon>Vertebrata</taxon>
        <taxon>Euteleostomi</taxon>
        <taxon>Archelosauria</taxon>
        <taxon>Archosauria</taxon>
        <taxon>Dinosauria</taxon>
        <taxon>Saurischia</taxon>
        <taxon>Theropoda</taxon>
        <taxon>Coelurosauria</taxon>
        <taxon>Aves</taxon>
        <taxon>Palaeognathae</taxon>
        <taxon>Casuariiformes</taxon>
        <taxon>Casuariidae</taxon>
        <taxon>Casuarius</taxon>
    </lineage>
</organism>
<keyword evidence="4" id="KW-1185">Reference proteome</keyword>
<dbReference type="Pfam" id="PF11560">
    <property type="entry name" value="LAP2alpha"/>
    <property type="match status" value="1"/>
</dbReference>
<feature type="non-terminal residue" evidence="3">
    <location>
        <position position="1"/>
    </location>
</feature>
<proteinExistence type="predicted"/>
<dbReference type="Proteomes" id="UP000524187">
    <property type="component" value="Unassembled WGS sequence"/>
</dbReference>
<name>A0A7K8NU45_CASCA</name>
<evidence type="ECO:0000313" key="3">
    <source>
        <dbReference type="EMBL" id="NXE56862.1"/>
    </source>
</evidence>